<dbReference type="SUPFAM" id="SSF51735">
    <property type="entry name" value="NAD(P)-binding Rossmann-fold domains"/>
    <property type="match status" value="1"/>
</dbReference>
<dbReference type="Gene3D" id="3.30.360.10">
    <property type="entry name" value="Dihydrodipicolinate Reductase, domain 2"/>
    <property type="match status" value="1"/>
</dbReference>
<evidence type="ECO:0000259" key="1">
    <source>
        <dbReference type="Pfam" id="PF01408"/>
    </source>
</evidence>
<evidence type="ECO:0000313" key="3">
    <source>
        <dbReference type="EMBL" id="WFE88570.1"/>
    </source>
</evidence>
<evidence type="ECO:0000313" key="4">
    <source>
        <dbReference type="Proteomes" id="UP001209803"/>
    </source>
</evidence>
<feature type="domain" description="Gfo/Idh/MocA-like oxidoreductase N-terminal" evidence="1">
    <location>
        <begin position="9"/>
        <end position="122"/>
    </location>
</feature>
<evidence type="ECO:0000259" key="2">
    <source>
        <dbReference type="Pfam" id="PF22725"/>
    </source>
</evidence>
<gene>
    <name evidence="3" type="ORF">K1718_20730</name>
</gene>
<dbReference type="Gene3D" id="3.40.50.720">
    <property type="entry name" value="NAD(P)-binding Rossmann-like Domain"/>
    <property type="match status" value="1"/>
</dbReference>
<keyword evidence="4" id="KW-1185">Reference proteome</keyword>
<reference evidence="3 4" key="1">
    <citation type="submission" date="2023-03" db="EMBL/GenBank/DDBJ databases">
        <title>Roseibium porphyridii sp. nov. and Roseibium rhodosorbium sp. nov. isolated from marine algae, Porphyridium cruentum and Rhodosorus marinus, respectively.</title>
        <authorList>
            <person name="Lee M.W."/>
            <person name="Choi B.J."/>
            <person name="Lee J.K."/>
            <person name="Choi D.G."/>
            <person name="Baek J.H."/>
            <person name="Bayburt H."/>
            <person name="Kim J.M."/>
            <person name="Han D.M."/>
            <person name="Kim K.H."/>
            <person name="Jeon C.O."/>
        </authorList>
    </citation>
    <scope>NUCLEOTIDE SEQUENCE [LARGE SCALE GENOMIC DNA]</scope>
    <source>
        <strain evidence="3 4">KMA01</strain>
    </source>
</reference>
<proteinExistence type="predicted"/>
<sequence length="346" mass="38542">MTRNGGEALRVACLGAGYFAQFHYDAWRRNARVRLVGSCDRDREKAKATGLTAFGDLEHMLKMAKPDLLDIITPPPTHFEAIKLAIAKGVKAIICQKPFCTSLEEAKEATELAETAGVTVVVHENFRFQPWYRTIHQALDDRLIGDVLQVTFRLRTGDGQGPRAYLDRQPYFQEMPKLLIHETGVHWVDTFRYLLGEPEAVYADLRRLNPAIKGEDAGYFVFDYANGVRALFDGNRLLDHAAENCRTTLGEALIEGAEGTLTLSGDGSVRLRHFGDVKPSILLAAQNWNGFGGDCVKNLIDHVVNGVLDGMPLENEARAYLKVIAIEQAIYESNRLGTKIREFAHA</sequence>
<dbReference type="RefSeq" id="WP_265680983.1">
    <property type="nucleotide sequence ID" value="NZ_CP120863.1"/>
</dbReference>
<dbReference type="SUPFAM" id="SSF55347">
    <property type="entry name" value="Glyceraldehyde-3-phosphate dehydrogenase-like, C-terminal domain"/>
    <property type="match status" value="1"/>
</dbReference>
<accession>A0ABY8EZN1</accession>
<organism evidence="3 4">
    <name type="scientific">Roseibium porphyridii</name>
    <dbReference type="NCBI Taxonomy" id="2866279"/>
    <lineage>
        <taxon>Bacteria</taxon>
        <taxon>Pseudomonadati</taxon>
        <taxon>Pseudomonadota</taxon>
        <taxon>Alphaproteobacteria</taxon>
        <taxon>Hyphomicrobiales</taxon>
        <taxon>Stappiaceae</taxon>
        <taxon>Roseibium</taxon>
    </lineage>
</organism>
<feature type="domain" description="GFO/IDH/MocA-like oxidoreductase" evidence="2">
    <location>
        <begin position="132"/>
        <end position="249"/>
    </location>
</feature>
<dbReference type="Pfam" id="PF01408">
    <property type="entry name" value="GFO_IDH_MocA"/>
    <property type="match status" value="1"/>
</dbReference>
<dbReference type="PANTHER" id="PTHR43708:SF8">
    <property type="entry name" value="OXIDOREDUCTASE"/>
    <property type="match status" value="1"/>
</dbReference>
<dbReference type="Proteomes" id="UP001209803">
    <property type="component" value="Chromosome"/>
</dbReference>
<protein>
    <submittedName>
        <fullName evidence="3">Gfo/Idh/MocA family oxidoreductase</fullName>
    </submittedName>
</protein>
<dbReference type="InterPro" id="IPR055170">
    <property type="entry name" value="GFO_IDH_MocA-like_dom"/>
</dbReference>
<dbReference type="InterPro" id="IPR036291">
    <property type="entry name" value="NAD(P)-bd_dom_sf"/>
</dbReference>
<dbReference type="PANTHER" id="PTHR43708">
    <property type="entry name" value="CONSERVED EXPRESSED OXIDOREDUCTASE (EUROFUNG)"/>
    <property type="match status" value="1"/>
</dbReference>
<dbReference type="EMBL" id="CP120863">
    <property type="protein sequence ID" value="WFE88570.1"/>
    <property type="molecule type" value="Genomic_DNA"/>
</dbReference>
<dbReference type="Pfam" id="PF22725">
    <property type="entry name" value="GFO_IDH_MocA_C3"/>
    <property type="match status" value="1"/>
</dbReference>
<dbReference type="InterPro" id="IPR051317">
    <property type="entry name" value="Gfo/Idh/MocA_oxidoreduct"/>
</dbReference>
<name>A0ABY8EZN1_9HYPH</name>
<dbReference type="InterPro" id="IPR000683">
    <property type="entry name" value="Gfo/Idh/MocA-like_OxRdtase_N"/>
</dbReference>